<dbReference type="Pfam" id="PF13672">
    <property type="entry name" value="PP2C_2"/>
    <property type="match status" value="1"/>
</dbReference>
<accession>A0A2K4MTQ5</accession>
<dbReference type="InterPro" id="IPR036457">
    <property type="entry name" value="PPM-type-like_dom_sf"/>
</dbReference>
<evidence type="ECO:0000313" key="2">
    <source>
        <dbReference type="EMBL" id="POB00464.1"/>
    </source>
</evidence>
<gene>
    <name evidence="2" type="ORF">C2134_01555</name>
</gene>
<dbReference type="RefSeq" id="WP_103316983.1">
    <property type="nucleotide sequence ID" value="NZ_PPTF01000006.1"/>
</dbReference>
<protein>
    <recommendedName>
        <fullName evidence="1">PPM-type phosphatase domain-containing protein</fullName>
    </recommendedName>
</protein>
<feature type="domain" description="PPM-type phosphatase" evidence="1">
    <location>
        <begin position="18"/>
        <end position="218"/>
    </location>
</feature>
<dbReference type="EMBL" id="PPTF01000006">
    <property type="protein sequence ID" value="POB00464.1"/>
    <property type="molecule type" value="Genomic_DNA"/>
</dbReference>
<evidence type="ECO:0000259" key="1">
    <source>
        <dbReference type="Pfam" id="PF13672"/>
    </source>
</evidence>
<organism evidence="2 3">
    <name type="scientific">Chromobacterium sinusclupearum</name>
    <dbReference type="NCBI Taxonomy" id="2077146"/>
    <lineage>
        <taxon>Bacteria</taxon>
        <taxon>Pseudomonadati</taxon>
        <taxon>Pseudomonadota</taxon>
        <taxon>Betaproteobacteria</taxon>
        <taxon>Neisseriales</taxon>
        <taxon>Chromobacteriaceae</taxon>
        <taxon>Chromobacterium</taxon>
    </lineage>
</organism>
<dbReference type="Gene3D" id="3.60.40.10">
    <property type="entry name" value="PPM-type phosphatase domain"/>
    <property type="match status" value="1"/>
</dbReference>
<proteinExistence type="predicted"/>
<sequence>MLRVEFHASVPKELEQPELNEDALAIDEAAGRFAVSDGASTAYDSRIWANMLTARFLQSPAVNHEWVTALIREYRASYDFDQLSWIQQSGIEQGAFATLLAAEFQPERVELELLCVGDSLAVLVENGTALKTFPYSHAEQFDVDPTLLSTRSDANEFITASQFYSQYSTTWSLHNSSVVLLMTDALGKWLLEASAKDHSTLQQLLTISSEEEFEQLVMTLRETKQIKVDDTTLVRLAFEVKV</sequence>
<name>A0A2K4MTQ5_9NEIS</name>
<reference evidence="2 3" key="1">
    <citation type="submission" date="2018-01" db="EMBL/GenBank/DDBJ databases">
        <title>Genomic Sequence of Chromobacterium MWU13-2610 from wild cranberry bogs within the Cape Cod National Seashore.</title>
        <authorList>
            <person name="O'Hara-Hanley K."/>
            <person name="Soby S."/>
            <person name="Harrison A."/>
        </authorList>
    </citation>
    <scope>NUCLEOTIDE SEQUENCE [LARGE SCALE GENOMIC DNA]</scope>
    <source>
        <strain evidence="2 3">MWU13-2610</strain>
    </source>
</reference>
<comment type="caution">
    <text evidence="2">The sequence shown here is derived from an EMBL/GenBank/DDBJ whole genome shotgun (WGS) entry which is preliminary data.</text>
</comment>
<evidence type="ECO:0000313" key="3">
    <source>
        <dbReference type="Proteomes" id="UP000236416"/>
    </source>
</evidence>
<dbReference type="InterPro" id="IPR001932">
    <property type="entry name" value="PPM-type_phosphatase-like_dom"/>
</dbReference>
<dbReference type="Proteomes" id="UP000236416">
    <property type="component" value="Unassembled WGS sequence"/>
</dbReference>
<dbReference type="AlphaFoldDB" id="A0A2K4MTQ5"/>
<dbReference type="SUPFAM" id="SSF81606">
    <property type="entry name" value="PP2C-like"/>
    <property type="match status" value="1"/>
</dbReference>
<keyword evidence="3" id="KW-1185">Reference proteome</keyword>